<dbReference type="KEGG" id="tet:TTHERM_00226000"/>
<sequence>MQRKEELQKDPSLFIRNFLDLYLKEIPLNENKETIIDEIIINLCALIFVGTDKIGNMTGVSLYYLSQNSKIQEEARDEVINILKSIIQSQDPQDLFKALTFEDLSQMLLVHSILKVSQRLIPPSEQFQEDMQTKIQRQVNFWLKKDIQQIHILSTVKAIQTYTKILKNLTFIDG</sequence>
<accession>Q23BY2</accession>
<dbReference type="OrthoDB" id="414857at2759"/>
<dbReference type="GO" id="GO:0005506">
    <property type="term" value="F:iron ion binding"/>
    <property type="evidence" value="ECO:0007669"/>
    <property type="project" value="InterPro"/>
</dbReference>
<dbReference type="AlphaFoldDB" id="Q23BY2"/>
<protein>
    <submittedName>
        <fullName evidence="1">Cytochrome P450 family monooxygenase</fullName>
    </submittedName>
</protein>
<dbReference type="Proteomes" id="UP000009168">
    <property type="component" value="Unassembled WGS sequence"/>
</dbReference>
<dbReference type="InterPro" id="IPR001128">
    <property type="entry name" value="Cyt_P450"/>
</dbReference>
<dbReference type="GO" id="GO:0020037">
    <property type="term" value="F:heme binding"/>
    <property type="evidence" value="ECO:0007669"/>
    <property type="project" value="InterPro"/>
</dbReference>
<proteinExistence type="predicted"/>
<dbReference type="InParanoid" id="Q23BY2"/>
<organism evidence="1 2">
    <name type="scientific">Tetrahymena thermophila (strain SB210)</name>
    <dbReference type="NCBI Taxonomy" id="312017"/>
    <lineage>
        <taxon>Eukaryota</taxon>
        <taxon>Sar</taxon>
        <taxon>Alveolata</taxon>
        <taxon>Ciliophora</taxon>
        <taxon>Intramacronucleata</taxon>
        <taxon>Oligohymenophorea</taxon>
        <taxon>Hymenostomatida</taxon>
        <taxon>Tetrahymenina</taxon>
        <taxon>Tetrahymenidae</taxon>
        <taxon>Tetrahymena</taxon>
    </lineage>
</organism>
<dbReference type="GeneID" id="7835886"/>
<dbReference type="EMBL" id="GG662718">
    <property type="protein sequence ID" value="EAR93986.2"/>
    <property type="molecule type" value="Genomic_DNA"/>
</dbReference>
<keyword evidence="1" id="KW-0503">Monooxygenase</keyword>
<evidence type="ECO:0000313" key="2">
    <source>
        <dbReference type="Proteomes" id="UP000009168"/>
    </source>
</evidence>
<evidence type="ECO:0000313" key="1">
    <source>
        <dbReference type="EMBL" id="EAR93986.2"/>
    </source>
</evidence>
<dbReference type="GO" id="GO:0016705">
    <property type="term" value="F:oxidoreductase activity, acting on paired donors, with incorporation or reduction of molecular oxygen"/>
    <property type="evidence" value="ECO:0007669"/>
    <property type="project" value="InterPro"/>
</dbReference>
<dbReference type="HOGENOM" id="CLU_974819_0_0_1"/>
<dbReference type="SUPFAM" id="SSF48264">
    <property type="entry name" value="Cytochrome P450"/>
    <property type="match status" value="1"/>
</dbReference>
<gene>
    <name evidence="1" type="ORF">TTHERM_00226000</name>
</gene>
<keyword evidence="2" id="KW-1185">Reference proteome</keyword>
<keyword evidence="1" id="KW-0560">Oxidoreductase</keyword>
<dbReference type="Pfam" id="PF00067">
    <property type="entry name" value="p450"/>
    <property type="match status" value="1"/>
</dbReference>
<dbReference type="GO" id="GO:0004497">
    <property type="term" value="F:monooxygenase activity"/>
    <property type="evidence" value="ECO:0007669"/>
    <property type="project" value="UniProtKB-KW"/>
</dbReference>
<dbReference type="InterPro" id="IPR036396">
    <property type="entry name" value="Cyt_P450_sf"/>
</dbReference>
<dbReference type="Gene3D" id="1.10.630.10">
    <property type="entry name" value="Cytochrome P450"/>
    <property type="match status" value="1"/>
</dbReference>
<reference evidence="2" key="1">
    <citation type="journal article" date="2006" name="PLoS Biol.">
        <title>Macronuclear genome sequence of the ciliate Tetrahymena thermophila, a model eukaryote.</title>
        <authorList>
            <person name="Eisen J.A."/>
            <person name="Coyne R.S."/>
            <person name="Wu M."/>
            <person name="Wu D."/>
            <person name="Thiagarajan M."/>
            <person name="Wortman J.R."/>
            <person name="Badger J.H."/>
            <person name="Ren Q."/>
            <person name="Amedeo P."/>
            <person name="Jones K.M."/>
            <person name="Tallon L.J."/>
            <person name="Delcher A.L."/>
            <person name="Salzberg S.L."/>
            <person name="Silva J.C."/>
            <person name="Haas B.J."/>
            <person name="Majoros W.H."/>
            <person name="Farzad M."/>
            <person name="Carlton J.M."/>
            <person name="Smith R.K. Jr."/>
            <person name="Garg J."/>
            <person name="Pearlman R.E."/>
            <person name="Karrer K.M."/>
            <person name="Sun L."/>
            <person name="Manning G."/>
            <person name="Elde N.C."/>
            <person name="Turkewitz A.P."/>
            <person name="Asai D.J."/>
            <person name="Wilkes D.E."/>
            <person name="Wang Y."/>
            <person name="Cai H."/>
            <person name="Collins K."/>
            <person name="Stewart B.A."/>
            <person name="Lee S.R."/>
            <person name="Wilamowska K."/>
            <person name="Weinberg Z."/>
            <person name="Ruzzo W.L."/>
            <person name="Wloga D."/>
            <person name="Gaertig J."/>
            <person name="Frankel J."/>
            <person name="Tsao C.-C."/>
            <person name="Gorovsky M.A."/>
            <person name="Keeling P.J."/>
            <person name="Waller R.F."/>
            <person name="Patron N.J."/>
            <person name="Cherry J.M."/>
            <person name="Stover N.A."/>
            <person name="Krieger C.J."/>
            <person name="del Toro C."/>
            <person name="Ryder H.F."/>
            <person name="Williamson S.C."/>
            <person name="Barbeau R.A."/>
            <person name="Hamilton E.P."/>
            <person name="Orias E."/>
        </authorList>
    </citation>
    <scope>NUCLEOTIDE SEQUENCE [LARGE SCALE GENOMIC DNA]</scope>
    <source>
        <strain evidence="2">SB210</strain>
    </source>
</reference>
<name>Q23BY2_TETTS</name>
<dbReference type="RefSeq" id="XP_001014231.2">
    <property type="nucleotide sequence ID" value="XM_001014231.2"/>
</dbReference>